<dbReference type="SUPFAM" id="SSF53187">
    <property type="entry name" value="Zn-dependent exopeptidases"/>
    <property type="match status" value="1"/>
</dbReference>
<reference evidence="3 4" key="1">
    <citation type="submission" date="2021-03" db="EMBL/GenBank/DDBJ databases">
        <title>Actinomadura violae sp. nov., isolated from lichen in Thailand.</title>
        <authorList>
            <person name="Kanchanasin P."/>
            <person name="Saeng-In P."/>
            <person name="Phongsopitanun W."/>
            <person name="Yuki M."/>
            <person name="Kudo T."/>
            <person name="Ohkuma M."/>
            <person name="Tanasupawat S."/>
        </authorList>
    </citation>
    <scope>NUCLEOTIDE SEQUENCE [LARGE SCALE GENOMIC DNA]</scope>
    <source>
        <strain evidence="3 4">LCR2-06</strain>
    </source>
</reference>
<comment type="caution">
    <text evidence="3">The sequence shown here is derived from an EMBL/GenBank/DDBJ whole genome shotgun (WGS) entry which is preliminary data.</text>
</comment>
<feature type="transmembrane region" description="Helical" evidence="1">
    <location>
        <begin position="551"/>
        <end position="572"/>
    </location>
</feature>
<keyword evidence="1" id="KW-1133">Transmembrane helix</keyword>
<dbReference type="PANTHER" id="PTHR12147">
    <property type="entry name" value="METALLOPEPTIDASE M28 FAMILY MEMBER"/>
    <property type="match status" value="1"/>
</dbReference>
<dbReference type="Proteomes" id="UP000680206">
    <property type="component" value="Unassembled WGS sequence"/>
</dbReference>
<feature type="domain" description="Peptidase M28" evidence="2">
    <location>
        <begin position="121"/>
        <end position="309"/>
    </location>
</feature>
<keyword evidence="1" id="KW-0472">Membrane</keyword>
<feature type="transmembrane region" description="Helical" evidence="1">
    <location>
        <begin position="494"/>
        <end position="512"/>
    </location>
</feature>
<feature type="transmembrane region" description="Helical" evidence="1">
    <location>
        <begin position="374"/>
        <end position="398"/>
    </location>
</feature>
<gene>
    <name evidence="3" type="ORF">J4709_07815</name>
</gene>
<evidence type="ECO:0000313" key="4">
    <source>
        <dbReference type="Proteomes" id="UP000680206"/>
    </source>
</evidence>
<feature type="transmembrane region" description="Helical" evidence="1">
    <location>
        <begin position="444"/>
        <end position="462"/>
    </location>
</feature>
<feature type="transmembrane region" description="Helical" evidence="1">
    <location>
        <begin position="468"/>
        <end position="489"/>
    </location>
</feature>
<dbReference type="PANTHER" id="PTHR12147:SF26">
    <property type="entry name" value="PEPTIDASE M28 DOMAIN-CONTAINING PROTEIN"/>
    <property type="match status" value="1"/>
</dbReference>
<dbReference type="Gene3D" id="3.40.630.10">
    <property type="entry name" value="Zn peptidases"/>
    <property type="match status" value="1"/>
</dbReference>
<dbReference type="Pfam" id="PF04389">
    <property type="entry name" value="Peptidase_M28"/>
    <property type="match status" value="1"/>
</dbReference>
<dbReference type="InterPro" id="IPR045175">
    <property type="entry name" value="M28_fam"/>
</dbReference>
<dbReference type="EMBL" id="JAGEPF010000005">
    <property type="protein sequence ID" value="MBO2457477.1"/>
    <property type="molecule type" value="Genomic_DNA"/>
</dbReference>
<accession>A0ABS3RL71</accession>
<sequence>MRAGLASGRVTEKLLDAPRRVLAGVLGLLALGVVVFAATTADGPPRPLPVDARADEFSAARALGHLGRFATEPRPIGSAASARTRDYLVERLRTEGFGVQVQRAVGASSGAGLATFGRVENVVATLPGSDPTGTIMLAAHYDSAAMGPGASDDGAAVAAILETARALRERGPLRNDLVLLLSDGEEDGVLGAEAFVREHPLGRAKGVLLNFEARGAGGPTLMFETTRNNARLVSAFADAAPRPHGDSSMVELYRMLPNNTDFTPLSEAGFRGMNFAWIQRGSHYHTATDSIGNLDRGSLQHHGATMLALTRTLGNTDLADLEGRGDATYFRLPGVMVTYPGALVPVLTVLSVLAFGGLVAAVRKRRLASLPRMLIAAVSAILPLLLAAVLAQVLWSVLAGVRPDYDTMGGLLHRPVPYRAAVAALAVLALSLWYVPLRRRLGPAALAVGALAWPTGLGVLLTWAAPGAAFLCTLPALACALGGLGAVLLPRGRLAALMLGLVVPGLLLPAWAQAAFDGMGLALAGVPALALALFGLTLLPLAELVLPERRAALAVPSALALAVALAVTGMTAETYDQTRPRRTHLAYVMNADSGTAHWVSGDADPGSWTRRYVSGHDQGGLPPGYARNLRWTGPAQPMRAAGPRVQIVSRDGDLVRLRVRAGRGARSVTLRFDRPITEASAAVPGSRPARVAVDGTRPKTWPGEVRFRGLPAGGASISVRVPGGRRLTAIAETTGLTTVPGFVPPPRDLVPSTREDGDLTAVTRTYDLR</sequence>
<dbReference type="InterPro" id="IPR007484">
    <property type="entry name" value="Peptidase_M28"/>
</dbReference>
<keyword evidence="1" id="KW-0812">Transmembrane</keyword>
<keyword evidence="4" id="KW-1185">Reference proteome</keyword>
<evidence type="ECO:0000313" key="3">
    <source>
        <dbReference type="EMBL" id="MBO2457477.1"/>
    </source>
</evidence>
<evidence type="ECO:0000259" key="2">
    <source>
        <dbReference type="Pfam" id="PF04389"/>
    </source>
</evidence>
<protein>
    <submittedName>
        <fullName evidence="3">M28 family peptidase</fullName>
    </submittedName>
</protein>
<feature type="transmembrane region" description="Helical" evidence="1">
    <location>
        <begin position="518"/>
        <end position="539"/>
    </location>
</feature>
<evidence type="ECO:0000256" key="1">
    <source>
        <dbReference type="SAM" id="Phobius"/>
    </source>
</evidence>
<name>A0ABS3RL71_9ACTN</name>
<organism evidence="3 4">
    <name type="scientific">Actinomadura violacea</name>
    <dbReference type="NCBI Taxonomy" id="2819934"/>
    <lineage>
        <taxon>Bacteria</taxon>
        <taxon>Bacillati</taxon>
        <taxon>Actinomycetota</taxon>
        <taxon>Actinomycetes</taxon>
        <taxon>Streptosporangiales</taxon>
        <taxon>Thermomonosporaceae</taxon>
        <taxon>Actinomadura</taxon>
    </lineage>
</organism>
<feature type="transmembrane region" description="Helical" evidence="1">
    <location>
        <begin position="342"/>
        <end position="362"/>
    </location>
</feature>
<feature type="transmembrane region" description="Helical" evidence="1">
    <location>
        <begin position="418"/>
        <end position="437"/>
    </location>
</feature>
<proteinExistence type="predicted"/>